<evidence type="ECO:0000259" key="9">
    <source>
        <dbReference type="PROSITE" id="PS50156"/>
    </source>
</evidence>
<dbReference type="Gene3D" id="1.20.1640.10">
    <property type="entry name" value="Multidrug efflux transporter AcrB transmembrane domain"/>
    <property type="match status" value="2"/>
</dbReference>
<reference evidence="11" key="1">
    <citation type="journal article" date="2019" name="Int. J. Syst. Evol. Microbiol.">
        <title>The Global Catalogue of Microorganisms (GCM) 10K type strain sequencing project: providing services to taxonomists for standard genome sequencing and annotation.</title>
        <authorList>
            <consortium name="The Broad Institute Genomics Platform"/>
            <consortium name="The Broad Institute Genome Sequencing Center for Infectious Disease"/>
            <person name="Wu L."/>
            <person name="Ma J."/>
        </authorList>
    </citation>
    <scope>NUCLEOTIDE SEQUENCE [LARGE SCALE GENOMIC DNA]</scope>
    <source>
        <strain evidence="11">KCTC 33676</strain>
    </source>
</reference>
<keyword evidence="6 8" id="KW-0472">Membrane</keyword>
<evidence type="ECO:0000256" key="5">
    <source>
        <dbReference type="ARBA" id="ARBA00022989"/>
    </source>
</evidence>
<feature type="transmembrane region" description="Helical" evidence="8">
    <location>
        <begin position="293"/>
        <end position="317"/>
    </location>
</feature>
<comment type="caution">
    <text evidence="10">The sequence shown here is derived from an EMBL/GenBank/DDBJ whole genome shotgun (WGS) entry which is preliminary data.</text>
</comment>
<keyword evidence="3" id="KW-1003">Cell membrane</keyword>
<sequence length="778" mass="84943">MKTILKFKWLILVLWIAAAVGLTIQAPSMETLVREKGQVGVPDGYSSSLAEDFLKEMNGEATEASGTSDASDSDAMSEMQAVLVFHNENGLQPEDYQAIGEGLSALMQTESSSPTYGITKLVAPLGEPQLEEQMISPDGTTMLTLLSVADLDRTNAEIRDDLYKAVQDIPVDHYYTGSWLIDEDVIESSQEGLKKTEYITVVFILLILFVVFRSAIAPFIPLLTVGISYITAQSVVAFLVDGIDFPLSNFTQIFMVAVMFGIGTDYCILLISRFKEELAKGDKIQAIVTTYRTAGKTVLFSGIAVMIGFASIGFSTFSLYKSAVAVAVGVAFLMLALVTIVPFFMAVLGKSIFWPVNRNLDHGHSKLWEWAGKSSLKRPLLAFLAVAILSSPFLITYKGTLSYNSLDEIGDGYNSVKAFNLISDGFSAGEALPTQLILKHDEPLASMEGLVSIETLSQAILSLEEVSTVRSVSRPTGELLPQLQAAMEGQQQATEAANDSQTEDTGGGITPPDLFTSPEFQQILDTYMSQDRMMVSLDIILKPNPYSEEALASIKEIKAMIDQTLPNTVAAEAEYAIGGVTSIYADLNQISSDDYTRTSILMLIGIAIILIILFRSIVMTLYVIGSLVLTFYTAMGVSELIFIHALGYDGISWAVPFFAFVILIALGVDYSIFLMDRFNEYRDESVHDALIHAMKRMGTVILSAAVILGGTFAAMIPSGVLSLMQIATIVLAGLSLYSLLYLPFFIPVMVRLFGNANWWPFKRRQPDHAKPETETGKS</sequence>
<dbReference type="Pfam" id="PF03176">
    <property type="entry name" value="MMPL"/>
    <property type="match status" value="2"/>
</dbReference>
<comment type="similarity">
    <text evidence="2">Belongs to the resistance-nodulation-cell division (RND) (TC 2.A.6) family. MmpL subfamily.</text>
</comment>
<protein>
    <submittedName>
        <fullName evidence="10">MMPL family transporter</fullName>
    </submittedName>
</protein>
<dbReference type="InterPro" id="IPR050545">
    <property type="entry name" value="Mycobact_MmpL"/>
</dbReference>
<feature type="transmembrane region" description="Helical" evidence="8">
    <location>
        <begin position="651"/>
        <end position="673"/>
    </location>
</feature>
<dbReference type="PROSITE" id="PS50156">
    <property type="entry name" value="SSD"/>
    <property type="match status" value="1"/>
</dbReference>
<accession>A0ABW5R6A1</accession>
<evidence type="ECO:0000256" key="3">
    <source>
        <dbReference type="ARBA" id="ARBA00022475"/>
    </source>
</evidence>
<dbReference type="Proteomes" id="UP001597497">
    <property type="component" value="Unassembled WGS sequence"/>
</dbReference>
<feature type="domain" description="SSD" evidence="9">
    <location>
        <begin position="626"/>
        <end position="751"/>
    </location>
</feature>
<gene>
    <name evidence="10" type="ORF">ACFSUC_02970</name>
</gene>
<feature type="transmembrane region" description="Helical" evidence="8">
    <location>
        <begin position="380"/>
        <end position="397"/>
    </location>
</feature>
<feature type="transmembrane region" description="Helical" evidence="8">
    <location>
        <begin position="222"/>
        <end position="240"/>
    </location>
</feature>
<dbReference type="InterPro" id="IPR000731">
    <property type="entry name" value="SSD"/>
</dbReference>
<dbReference type="PANTHER" id="PTHR33406:SF6">
    <property type="entry name" value="MEMBRANE PROTEIN YDGH-RELATED"/>
    <property type="match status" value="1"/>
</dbReference>
<feature type="transmembrane region" description="Helical" evidence="8">
    <location>
        <begin position="323"/>
        <end position="348"/>
    </location>
</feature>
<feature type="transmembrane region" description="Helical" evidence="8">
    <location>
        <begin position="252"/>
        <end position="272"/>
    </location>
</feature>
<evidence type="ECO:0000256" key="7">
    <source>
        <dbReference type="SAM" id="MobiDB-lite"/>
    </source>
</evidence>
<evidence type="ECO:0000313" key="11">
    <source>
        <dbReference type="Proteomes" id="UP001597497"/>
    </source>
</evidence>
<dbReference type="InterPro" id="IPR004869">
    <property type="entry name" value="MMPL_dom"/>
</dbReference>
<keyword evidence="4 8" id="KW-0812">Transmembrane</keyword>
<feature type="transmembrane region" description="Helical" evidence="8">
    <location>
        <begin position="595"/>
        <end position="614"/>
    </location>
</feature>
<organism evidence="10 11">
    <name type="scientific">Marinicrinis sediminis</name>
    <dbReference type="NCBI Taxonomy" id="1652465"/>
    <lineage>
        <taxon>Bacteria</taxon>
        <taxon>Bacillati</taxon>
        <taxon>Bacillota</taxon>
        <taxon>Bacilli</taxon>
        <taxon>Bacillales</taxon>
        <taxon>Paenibacillaceae</taxon>
    </lineage>
</organism>
<name>A0ABW5R6A1_9BACL</name>
<keyword evidence="11" id="KW-1185">Reference proteome</keyword>
<evidence type="ECO:0000313" key="10">
    <source>
        <dbReference type="EMBL" id="MFD2670570.1"/>
    </source>
</evidence>
<keyword evidence="5 8" id="KW-1133">Transmembrane helix</keyword>
<dbReference type="SUPFAM" id="SSF82866">
    <property type="entry name" value="Multidrug efflux transporter AcrB transmembrane domain"/>
    <property type="match status" value="2"/>
</dbReference>
<feature type="region of interest" description="Disordered" evidence="7">
    <location>
        <begin position="487"/>
        <end position="515"/>
    </location>
</feature>
<evidence type="ECO:0000256" key="4">
    <source>
        <dbReference type="ARBA" id="ARBA00022692"/>
    </source>
</evidence>
<proteinExistence type="inferred from homology"/>
<dbReference type="RefSeq" id="WP_379927975.1">
    <property type="nucleotide sequence ID" value="NZ_JBHUMM010000004.1"/>
</dbReference>
<feature type="transmembrane region" description="Helical" evidence="8">
    <location>
        <begin position="198"/>
        <end position="215"/>
    </location>
</feature>
<comment type="subcellular location">
    <subcellularLocation>
        <location evidence="1">Cell membrane</location>
        <topology evidence="1">Multi-pass membrane protein</topology>
    </subcellularLocation>
</comment>
<feature type="transmembrane region" description="Helical" evidence="8">
    <location>
        <begin position="700"/>
        <end position="720"/>
    </location>
</feature>
<feature type="transmembrane region" description="Helical" evidence="8">
    <location>
        <begin position="621"/>
        <end position="645"/>
    </location>
</feature>
<feature type="compositionally biased region" description="Polar residues" evidence="7">
    <location>
        <begin position="489"/>
        <end position="504"/>
    </location>
</feature>
<feature type="transmembrane region" description="Helical" evidence="8">
    <location>
        <begin position="726"/>
        <end position="754"/>
    </location>
</feature>
<evidence type="ECO:0000256" key="2">
    <source>
        <dbReference type="ARBA" id="ARBA00010157"/>
    </source>
</evidence>
<evidence type="ECO:0000256" key="1">
    <source>
        <dbReference type="ARBA" id="ARBA00004651"/>
    </source>
</evidence>
<evidence type="ECO:0000256" key="8">
    <source>
        <dbReference type="SAM" id="Phobius"/>
    </source>
</evidence>
<dbReference type="PANTHER" id="PTHR33406">
    <property type="entry name" value="MEMBRANE PROTEIN MJ1562-RELATED"/>
    <property type="match status" value="1"/>
</dbReference>
<dbReference type="EMBL" id="JBHUMM010000004">
    <property type="protein sequence ID" value="MFD2670570.1"/>
    <property type="molecule type" value="Genomic_DNA"/>
</dbReference>
<evidence type="ECO:0000256" key="6">
    <source>
        <dbReference type="ARBA" id="ARBA00023136"/>
    </source>
</evidence>